<dbReference type="PROSITE" id="PS00373">
    <property type="entry name" value="GART"/>
    <property type="match status" value="1"/>
</dbReference>
<keyword evidence="3" id="KW-0808">Transferase</keyword>
<reference evidence="3 4" key="1">
    <citation type="journal article" date="2015" name="Nature">
        <title>rRNA introns, odd ribosomes, and small enigmatic genomes across a large radiation of phyla.</title>
        <authorList>
            <person name="Brown C.T."/>
            <person name="Hug L.A."/>
            <person name="Thomas B.C."/>
            <person name="Sharon I."/>
            <person name="Castelle C.J."/>
            <person name="Singh A."/>
            <person name="Wilkins M.J."/>
            <person name="Williams K.H."/>
            <person name="Banfield J.F."/>
        </authorList>
    </citation>
    <scope>NUCLEOTIDE SEQUENCE [LARGE SCALE GENOMIC DNA]</scope>
</reference>
<dbReference type="CDD" id="cd08646">
    <property type="entry name" value="FMT_core_Met-tRNA-FMT_N"/>
    <property type="match status" value="1"/>
</dbReference>
<dbReference type="EC" id="2.1.2.9" evidence="1"/>
<dbReference type="PANTHER" id="PTHR11138:SF5">
    <property type="entry name" value="METHIONYL-TRNA FORMYLTRANSFERASE, MITOCHONDRIAL"/>
    <property type="match status" value="1"/>
</dbReference>
<dbReference type="InterPro" id="IPR011034">
    <property type="entry name" value="Formyl_transferase-like_C_sf"/>
</dbReference>
<dbReference type="InterPro" id="IPR041711">
    <property type="entry name" value="Met-tRNA-FMT_N"/>
</dbReference>
<dbReference type="AlphaFoldDB" id="A0A0G1P3F9"/>
<gene>
    <name evidence="3" type="ORF">UW92_C0022G0010</name>
</gene>
<accession>A0A0G1P3F9</accession>
<dbReference type="Pfam" id="PF00551">
    <property type="entry name" value="Formyl_trans_N"/>
    <property type="match status" value="1"/>
</dbReference>
<sequence>MNSKQLKTENNPPFVFFGTPRFAEIVLSSLIEKGLIPSLVICNPDRPVGRKKIITPPTVKLLAEKHGISVAQPKLLTGYRLPVTTYSFGILAAYGKVVPKGIIDFFPKGIIGVHPSLLPKYRGAAPIQNAILNGDEKTGVTLFLMDEEIDHGKIISKIESRISNTDTYLSLEKRLGKAGGELLVKVLPDYLEGKIIPMEQNHTEATSTKKFKTEDAFIPIEDLEMALLGNKEKAFRIDRMVRALNPEPGAWTLNPSADGKSPQRMKLLGSSIAEGKVMLTKIQIDGKKPQQMSL</sequence>
<evidence type="ECO:0000313" key="3">
    <source>
        <dbReference type="EMBL" id="KKT90929.1"/>
    </source>
</evidence>
<name>A0A0G1P3F9_9BACT</name>
<dbReference type="EMBL" id="LCKF01000022">
    <property type="protein sequence ID" value="KKT90929.1"/>
    <property type="molecule type" value="Genomic_DNA"/>
</dbReference>
<comment type="caution">
    <text evidence="3">The sequence shown here is derived from an EMBL/GenBank/DDBJ whole genome shotgun (WGS) entry which is preliminary data.</text>
</comment>
<dbReference type="PANTHER" id="PTHR11138">
    <property type="entry name" value="METHIONYL-TRNA FORMYLTRANSFERASE"/>
    <property type="match status" value="1"/>
</dbReference>
<dbReference type="PATRIC" id="fig|1618662.3.peg.451"/>
<feature type="domain" description="Formyl transferase N-terminal" evidence="2">
    <location>
        <begin position="15"/>
        <end position="187"/>
    </location>
</feature>
<dbReference type="Proteomes" id="UP000033966">
    <property type="component" value="Unassembled WGS sequence"/>
</dbReference>
<evidence type="ECO:0000259" key="2">
    <source>
        <dbReference type="Pfam" id="PF00551"/>
    </source>
</evidence>
<dbReference type="Gene3D" id="3.40.50.12230">
    <property type="match status" value="1"/>
</dbReference>
<proteinExistence type="predicted"/>
<dbReference type="SUPFAM" id="SSF50486">
    <property type="entry name" value="FMT C-terminal domain-like"/>
    <property type="match status" value="1"/>
</dbReference>
<organism evidence="3 4">
    <name type="scientific">Candidatus Jorgensenbacteria bacterium GW2011_GWA2_45_13</name>
    <dbReference type="NCBI Taxonomy" id="1618662"/>
    <lineage>
        <taxon>Bacteria</taxon>
        <taxon>Candidatus Joergenseniibacteriota</taxon>
    </lineage>
</organism>
<dbReference type="GO" id="GO:0005829">
    <property type="term" value="C:cytosol"/>
    <property type="evidence" value="ECO:0007669"/>
    <property type="project" value="TreeGrafter"/>
</dbReference>
<dbReference type="InterPro" id="IPR001555">
    <property type="entry name" value="GART_AS"/>
</dbReference>
<protein>
    <recommendedName>
        <fullName evidence="1">methionyl-tRNA formyltransferase</fullName>
        <ecNumber evidence="1">2.1.2.9</ecNumber>
    </recommendedName>
</protein>
<evidence type="ECO:0000256" key="1">
    <source>
        <dbReference type="ARBA" id="ARBA00012261"/>
    </source>
</evidence>
<dbReference type="InterPro" id="IPR036477">
    <property type="entry name" value="Formyl_transf_N_sf"/>
</dbReference>
<dbReference type="GO" id="GO:0004479">
    <property type="term" value="F:methionyl-tRNA formyltransferase activity"/>
    <property type="evidence" value="ECO:0007669"/>
    <property type="project" value="UniProtKB-EC"/>
</dbReference>
<evidence type="ECO:0000313" key="4">
    <source>
        <dbReference type="Proteomes" id="UP000033966"/>
    </source>
</evidence>
<dbReference type="SUPFAM" id="SSF53328">
    <property type="entry name" value="Formyltransferase"/>
    <property type="match status" value="1"/>
</dbReference>
<dbReference type="InterPro" id="IPR002376">
    <property type="entry name" value="Formyl_transf_N"/>
</dbReference>